<evidence type="ECO:0000256" key="1">
    <source>
        <dbReference type="SAM" id="MobiDB-lite"/>
    </source>
</evidence>
<evidence type="ECO:0000313" key="3">
    <source>
        <dbReference type="Proteomes" id="UP001324427"/>
    </source>
</evidence>
<gene>
    <name evidence="2" type="ORF">LTR36_007274</name>
</gene>
<dbReference type="EMBL" id="JAVFHQ010000047">
    <property type="protein sequence ID" value="KAK4541910.1"/>
    <property type="molecule type" value="Genomic_DNA"/>
</dbReference>
<dbReference type="AlphaFoldDB" id="A0AAV9JA01"/>
<feature type="region of interest" description="Disordered" evidence="1">
    <location>
        <begin position="188"/>
        <end position="211"/>
    </location>
</feature>
<proteinExistence type="predicted"/>
<organism evidence="2 3">
    <name type="scientific">Oleoguttula mirabilis</name>
    <dbReference type="NCBI Taxonomy" id="1507867"/>
    <lineage>
        <taxon>Eukaryota</taxon>
        <taxon>Fungi</taxon>
        <taxon>Dikarya</taxon>
        <taxon>Ascomycota</taxon>
        <taxon>Pezizomycotina</taxon>
        <taxon>Dothideomycetes</taxon>
        <taxon>Dothideomycetidae</taxon>
        <taxon>Mycosphaerellales</taxon>
        <taxon>Teratosphaeriaceae</taxon>
        <taxon>Oleoguttula</taxon>
    </lineage>
</organism>
<evidence type="ECO:0000313" key="2">
    <source>
        <dbReference type="EMBL" id="KAK4541910.1"/>
    </source>
</evidence>
<name>A0AAV9JA01_9PEZI</name>
<dbReference type="Proteomes" id="UP001324427">
    <property type="component" value="Unassembled WGS sequence"/>
</dbReference>
<accession>A0AAV9JA01</accession>
<comment type="caution">
    <text evidence="2">The sequence shown here is derived from an EMBL/GenBank/DDBJ whole genome shotgun (WGS) entry which is preliminary data.</text>
</comment>
<reference evidence="2 3" key="1">
    <citation type="submission" date="2021-11" db="EMBL/GenBank/DDBJ databases">
        <title>Black yeast isolated from Biological Soil Crust.</title>
        <authorList>
            <person name="Kurbessoian T."/>
        </authorList>
    </citation>
    <scope>NUCLEOTIDE SEQUENCE [LARGE SCALE GENOMIC DNA]</scope>
    <source>
        <strain evidence="2 3">CCFEE 5522</strain>
    </source>
</reference>
<protein>
    <submittedName>
        <fullName evidence="2">Uncharacterized protein</fullName>
    </submittedName>
</protein>
<feature type="compositionally biased region" description="Basic and acidic residues" evidence="1">
    <location>
        <begin position="196"/>
        <end position="211"/>
    </location>
</feature>
<keyword evidence="3" id="KW-1185">Reference proteome</keyword>
<sequence length="211" mass="23460">MVGASSNIYVSATKGYEPAEGKDEHGYRRSQNTWLISVQPHKHFIPFVPRHKTEPVHFTATRNEGDDSYYVTTHTQDGIIGAVLIAEGAHCSAEHVRQALEVGLRSPASSSTIPSEQTPDGQSDRWVRKGLHVLQAHNIAKAFDVGEFFTFAHAYIANRTEHEGPSMIAYPGLHKDHEKKSQKTGFWLSHPMKAGTGREVDPESRRYGGLM</sequence>